<evidence type="ECO:0000256" key="2">
    <source>
        <dbReference type="SAM" id="MobiDB-lite"/>
    </source>
</evidence>
<evidence type="ECO:0000313" key="4">
    <source>
        <dbReference type="EMBL" id="EFC46772.1"/>
    </source>
</evidence>
<reference evidence="4 5" key="1">
    <citation type="journal article" date="2010" name="Cell">
        <title>The genome of Naegleria gruberi illuminates early eukaryotic versatility.</title>
        <authorList>
            <person name="Fritz-Laylin L.K."/>
            <person name="Prochnik S.E."/>
            <person name="Ginger M.L."/>
            <person name="Dacks J.B."/>
            <person name="Carpenter M.L."/>
            <person name="Field M.C."/>
            <person name="Kuo A."/>
            <person name="Paredez A."/>
            <person name="Chapman J."/>
            <person name="Pham J."/>
            <person name="Shu S."/>
            <person name="Neupane R."/>
            <person name="Cipriano M."/>
            <person name="Mancuso J."/>
            <person name="Tu H."/>
            <person name="Salamov A."/>
            <person name="Lindquist E."/>
            <person name="Shapiro H."/>
            <person name="Lucas S."/>
            <person name="Grigoriev I.V."/>
            <person name="Cande W.Z."/>
            <person name="Fulton C."/>
            <person name="Rokhsar D.S."/>
            <person name="Dawson S.C."/>
        </authorList>
    </citation>
    <scope>NUCLEOTIDE SEQUENCE [LARGE SCALE GENOMIC DNA]</scope>
    <source>
        <strain evidence="4 5">NEG-M</strain>
    </source>
</reference>
<evidence type="ECO:0000313" key="5">
    <source>
        <dbReference type="Proteomes" id="UP000006671"/>
    </source>
</evidence>
<dbReference type="InterPro" id="IPR032675">
    <property type="entry name" value="LRR_dom_sf"/>
</dbReference>
<feature type="compositionally biased region" description="Polar residues" evidence="2">
    <location>
        <begin position="1"/>
        <end position="15"/>
    </location>
</feature>
<accession>D2V8Y5</accession>
<dbReference type="GeneID" id="8848792"/>
<dbReference type="RefSeq" id="XP_002679516.1">
    <property type="nucleotide sequence ID" value="XM_002679470.1"/>
</dbReference>
<keyword evidence="3" id="KW-0472">Membrane</keyword>
<dbReference type="OrthoDB" id="10255522at2759"/>
<dbReference type="AlphaFoldDB" id="D2V8Y5"/>
<feature type="compositionally biased region" description="Low complexity" evidence="2">
    <location>
        <begin position="424"/>
        <end position="447"/>
    </location>
</feature>
<dbReference type="KEGG" id="ngr:NAEGRDRAFT_65326"/>
<protein>
    <submittedName>
        <fullName evidence="4">Predicted protein</fullName>
    </submittedName>
</protein>
<evidence type="ECO:0000256" key="1">
    <source>
        <dbReference type="SAM" id="Coils"/>
    </source>
</evidence>
<keyword evidence="3" id="KW-1133">Transmembrane helix</keyword>
<organism evidence="5">
    <name type="scientific">Naegleria gruberi</name>
    <name type="common">Amoeba</name>
    <dbReference type="NCBI Taxonomy" id="5762"/>
    <lineage>
        <taxon>Eukaryota</taxon>
        <taxon>Discoba</taxon>
        <taxon>Heterolobosea</taxon>
        <taxon>Tetramitia</taxon>
        <taxon>Eutetramitia</taxon>
        <taxon>Vahlkampfiidae</taxon>
        <taxon>Naegleria</taxon>
    </lineage>
</organism>
<dbReference type="SUPFAM" id="SSF52047">
    <property type="entry name" value="RNI-like"/>
    <property type="match status" value="1"/>
</dbReference>
<name>D2V8Y5_NAEGR</name>
<feature type="compositionally biased region" description="Basic and acidic residues" evidence="2">
    <location>
        <begin position="451"/>
        <end position="472"/>
    </location>
</feature>
<feature type="coiled-coil region" evidence="1">
    <location>
        <begin position="376"/>
        <end position="410"/>
    </location>
</feature>
<dbReference type="EMBL" id="GG738857">
    <property type="protein sequence ID" value="EFC46772.1"/>
    <property type="molecule type" value="Genomic_DNA"/>
</dbReference>
<keyword evidence="3" id="KW-0812">Transmembrane</keyword>
<proteinExistence type="predicted"/>
<feature type="region of interest" description="Disordered" evidence="2">
    <location>
        <begin position="421"/>
        <end position="520"/>
    </location>
</feature>
<evidence type="ECO:0000256" key="3">
    <source>
        <dbReference type="SAM" id="Phobius"/>
    </source>
</evidence>
<keyword evidence="5" id="KW-1185">Reference proteome</keyword>
<keyword evidence="1" id="KW-0175">Coiled coil</keyword>
<dbReference type="Proteomes" id="UP000006671">
    <property type="component" value="Unassembled WGS sequence"/>
</dbReference>
<sequence length="765" mass="89103">MIVSKQQQHSQTFSFKTKDHNQTDNASSMQFLPMIRSFFYGVITLSYSVTLYPFVRLFQWWFSIVKYLLFEIPKMITKKASQFMMRYQWFGNITLPIIKLIFVDLLRIPDKDVSNYLRIDVSRLRAQDTHKAKNVIDNITNKVTPVVNKVSDKVSSSVEKIIPKQLIPPTLQKIIVPEQEQSISKDQEKLQKQIDTLNLVISKQKSKIEKLQKSQDNKTKVDLEKLESMRKERDALVHEKNRLEHTTLTQLQMMQEVQVMLNNQAKKIHEFEALKENLNGQVHTLQSENQVLKTEILKEKERIRKFNSEFDRWNNLKQNLEDQIILLNRDLQSVNEDNLKLKEKNYSLEKGQKEHTQRLDAFEKIKHDFHDISIKLSQKEDEIDRLNDSVKDKTRENELLKNQVGDLDSELRKISLDYSKLKKQQSQVPQKSVQKQEQVIEKQQPVQSVTPKKDEIKEQRDKLGSVDKKDLPADAGSQEAAVMEMDSDRVSKSKIPEKSDKSKGVSKQAIPSEKQVEKKEPFYDKNLEKKKKTKVVEQVKPKVQAQQHHEKETYMTPSWEEETIIEANKPLTRRKSQQQLKEGEESQVYQVSDSYVEELNYMLDDIEKGEIENVQFQSIISNPKINGSLSKLDPEQVDDLLDVLEKSDNVSFVDFSNCGMDNSLTQKILHSLSKNNSIEVVDLATNCVEPNQLVDNVVEFIESNHACNKLLMKDWKFSDENLSKILHSIELKNKSIVDLKLDDSENSEENHKLLHQVIHNNILAK</sequence>
<feature type="compositionally biased region" description="Basic and acidic residues" evidence="2">
    <location>
        <begin position="486"/>
        <end position="503"/>
    </location>
</feature>
<feature type="transmembrane region" description="Helical" evidence="3">
    <location>
        <begin position="37"/>
        <end position="54"/>
    </location>
</feature>
<gene>
    <name evidence="4" type="ORF">NAEGRDRAFT_65326</name>
</gene>
<dbReference type="InParanoid" id="D2V8Y5"/>
<feature type="coiled-coil region" evidence="1">
    <location>
        <begin position="187"/>
        <end position="344"/>
    </location>
</feature>
<dbReference type="Gene3D" id="3.80.10.10">
    <property type="entry name" value="Ribonuclease Inhibitor"/>
    <property type="match status" value="1"/>
</dbReference>
<dbReference type="OMA" id="FKHVSCT"/>
<dbReference type="VEuPathDB" id="AmoebaDB:NAEGRDRAFT_65326"/>
<feature type="region of interest" description="Disordered" evidence="2">
    <location>
        <begin position="1"/>
        <end position="23"/>
    </location>
</feature>